<evidence type="ECO:0000259" key="8">
    <source>
        <dbReference type="PROSITE" id="PS51449"/>
    </source>
</evidence>
<dbReference type="PROSITE" id="PS51918">
    <property type="entry name" value="RADICAL_SAM"/>
    <property type="match status" value="1"/>
</dbReference>
<dbReference type="InterPro" id="IPR058240">
    <property type="entry name" value="rSAM_sf"/>
</dbReference>
<organism evidence="10 11">
    <name type="scientific">Enterocloster hominis</name>
    <name type="common">ex Hitch et al. 2024</name>
    <dbReference type="NCBI Taxonomy" id="1917870"/>
    <lineage>
        <taxon>Bacteria</taxon>
        <taxon>Bacillati</taxon>
        <taxon>Bacillota</taxon>
        <taxon>Clostridia</taxon>
        <taxon>Lachnospirales</taxon>
        <taxon>Lachnospiraceae</taxon>
        <taxon>Enterocloster</taxon>
    </lineage>
</organism>
<sequence length="460" mass="51847">MPKAALHNLGCKVNAYEAEAMQQQLREHGYDIVPFDEKADVYIINTCSVTNVADRKSRQMLHRAKKLNPESVVVAAGCYVQVAADTLKEDACVDVIIGNNKKGQLVQILDEYMEGRLKEDEGPKSGIHVLDIGGTDEYEPLHVDNIEDHTRAFIKVQDGCNQFCSYCIIPYARGRVRSRKPEDVEAEVEGLVARGYKEVVLTGIHLSSYGMEHREGGPVQGGNWDHGPLLDLIGRIHRIPGLERIRLGSLEPRIITEEFAEALAGLAKFCPHFHLSLQSGCDATLKRMNRHYTTEDYLRRCGILRKWFDHPAITTDVIVGFPGETQEEFEITREFLKKVHFYEMHVFKYSKRAGTKAALMPDQVPEQVKAQRSDVLLELEASMSREYREHFAGSRVSVLFEDVAEVDGRKYITGHTPQYVKAALPVKDGEENVLSGQILCLDAVRLLTGELLEVRKLQDC</sequence>
<evidence type="ECO:0000256" key="2">
    <source>
        <dbReference type="ARBA" id="ARBA00022485"/>
    </source>
</evidence>
<accession>A0ABV1D0E9</accession>
<dbReference type="InterPro" id="IPR006638">
    <property type="entry name" value="Elp3/MiaA/NifB-like_rSAM"/>
</dbReference>
<keyword evidence="5" id="KW-0479">Metal-binding</keyword>
<keyword evidence="4" id="KW-0949">S-adenosyl-L-methionine</keyword>
<dbReference type="InterPro" id="IPR034557">
    <property type="entry name" value="ThrcA_tRNA_MEthiotransferase"/>
</dbReference>
<evidence type="ECO:0000313" key="10">
    <source>
        <dbReference type="EMBL" id="MEQ2423872.1"/>
    </source>
</evidence>
<evidence type="ECO:0000256" key="1">
    <source>
        <dbReference type="ARBA" id="ARBA00001966"/>
    </source>
</evidence>
<evidence type="ECO:0000313" key="11">
    <source>
        <dbReference type="Proteomes" id="UP001454086"/>
    </source>
</evidence>
<keyword evidence="2" id="KW-0004">4Fe-4S</keyword>
<dbReference type="SFLD" id="SFLDG01082">
    <property type="entry name" value="B12-binding_domain_containing"/>
    <property type="match status" value="1"/>
</dbReference>
<dbReference type="Gene3D" id="3.40.50.12160">
    <property type="entry name" value="Methylthiotransferase, N-terminal domain"/>
    <property type="match status" value="1"/>
</dbReference>
<dbReference type="SFLD" id="SFLDF00295">
    <property type="entry name" value="threonylcarbamoyladenosine_tRN"/>
    <property type="match status" value="1"/>
</dbReference>
<evidence type="ECO:0000256" key="3">
    <source>
        <dbReference type="ARBA" id="ARBA00022679"/>
    </source>
</evidence>
<dbReference type="RefSeq" id="WP_008718504.1">
    <property type="nucleotide sequence ID" value="NZ_JBBMFM010000005.1"/>
</dbReference>
<dbReference type="CDD" id="cd01335">
    <property type="entry name" value="Radical_SAM"/>
    <property type="match status" value="1"/>
</dbReference>
<dbReference type="InterPro" id="IPR013848">
    <property type="entry name" value="Methylthiotransferase_N"/>
</dbReference>
<comment type="cofactor">
    <cofactor evidence="1">
        <name>[4Fe-4S] cluster</name>
        <dbReference type="ChEBI" id="CHEBI:49883"/>
    </cofactor>
</comment>
<dbReference type="SUPFAM" id="SSF102114">
    <property type="entry name" value="Radical SAM enzymes"/>
    <property type="match status" value="1"/>
</dbReference>
<keyword evidence="3" id="KW-0808">Transferase</keyword>
<gene>
    <name evidence="10" type="primary">mtaB</name>
    <name evidence="10" type="ORF">WMQ36_02685</name>
</gene>
<dbReference type="NCBIfam" id="TIGR01579">
    <property type="entry name" value="MiaB-like-C"/>
    <property type="match status" value="1"/>
</dbReference>
<keyword evidence="7" id="KW-0411">Iron-sulfur</keyword>
<feature type="domain" description="Radical SAM core" evidence="9">
    <location>
        <begin position="146"/>
        <end position="386"/>
    </location>
</feature>
<dbReference type="PROSITE" id="PS51449">
    <property type="entry name" value="MTTASE_N"/>
    <property type="match status" value="1"/>
</dbReference>
<dbReference type="InterPro" id="IPR007197">
    <property type="entry name" value="rSAM"/>
</dbReference>
<keyword evidence="11" id="KW-1185">Reference proteome</keyword>
<dbReference type="Pfam" id="PF04055">
    <property type="entry name" value="Radical_SAM"/>
    <property type="match status" value="1"/>
</dbReference>
<dbReference type="InterPro" id="IPR005839">
    <property type="entry name" value="Methylthiotransferase"/>
</dbReference>
<dbReference type="PANTHER" id="PTHR11918">
    <property type="entry name" value="RADICAL SAM PROTEINS"/>
    <property type="match status" value="1"/>
</dbReference>
<dbReference type="SFLD" id="SFLDG01061">
    <property type="entry name" value="methylthiotransferase"/>
    <property type="match status" value="1"/>
</dbReference>
<dbReference type="InterPro" id="IPR038135">
    <property type="entry name" value="Methylthiotransferase_N_sf"/>
</dbReference>
<evidence type="ECO:0000259" key="9">
    <source>
        <dbReference type="PROSITE" id="PS51918"/>
    </source>
</evidence>
<evidence type="ECO:0000256" key="5">
    <source>
        <dbReference type="ARBA" id="ARBA00022723"/>
    </source>
</evidence>
<feature type="domain" description="MTTase N-terminal" evidence="8">
    <location>
        <begin position="2"/>
        <end position="114"/>
    </location>
</feature>
<reference evidence="10 11" key="1">
    <citation type="submission" date="2024-03" db="EMBL/GenBank/DDBJ databases">
        <title>Human intestinal bacterial collection.</title>
        <authorList>
            <person name="Pauvert C."/>
            <person name="Hitch T.C.A."/>
            <person name="Clavel T."/>
        </authorList>
    </citation>
    <scope>NUCLEOTIDE SEQUENCE [LARGE SCALE GENOMIC DNA]</scope>
    <source>
        <strain evidence="10 11">CLA-SR-H021</strain>
    </source>
</reference>
<dbReference type="SFLD" id="SFLDS00029">
    <property type="entry name" value="Radical_SAM"/>
    <property type="match status" value="1"/>
</dbReference>
<comment type="caution">
    <text evidence="10">The sequence shown here is derived from an EMBL/GenBank/DDBJ whole genome shotgun (WGS) entry which is preliminary data.</text>
</comment>
<dbReference type="SMART" id="SM00729">
    <property type="entry name" value="Elp3"/>
    <property type="match status" value="1"/>
</dbReference>
<dbReference type="InterPro" id="IPR023404">
    <property type="entry name" value="rSAM_horseshoe"/>
</dbReference>
<protein>
    <submittedName>
        <fullName evidence="10">tRNA (N(6)-L-threonylcarbamoyladenosine(37)-C(2))-methylthiotransferase MtaB</fullName>
    </submittedName>
</protein>
<dbReference type="InterPro" id="IPR006467">
    <property type="entry name" value="MiaB-like_bact"/>
</dbReference>
<dbReference type="Proteomes" id="UP001454086">
    <property type="component" value="Unassembled WGS sequence"/>
</dbReference>
<dbReference type="EMBL" id="JBBMFM010000005">
    <property type="protein sequence ID" value="MEQ2423872.1"/>
    <property type="molecule type" value="Genomic_DNA"/>
</dbReference>
<evidence type="ECO:0000256" key="7">
    <source>
        <dbReference type="ARBA" id="ARBA00023014"/>
    </source>
</evidence>
<dbReference type="PROSITE" id="PS01278">
    <property type="entry name" value="MTTASE_RADICAL"/>
    <property type="match status" value="1"/>
</dbReference>
<proteinExistence type="predicted"/>
<dbReference type="PANTHER" id="PTHR11918:SF45">
    <property type="entry name" value="THREONYLCARBAMOYLADENOSINE TRNA METHYLTHIOTRANSFERASE"/>
    <property type="match status" value="1"/>
</dbReference>
<evidence type="ECO:0000256" key="4">
    <source>
        <dbReference type="ARBA" id="ARBA00022691"/>
    </source>
</evidence>
<evidence type="ECO:0000256" key="6">
    <source>
        <dbReference type="ARBA" id="ARBA00023004"/>
    </source>
</evidence>
<dbReference type="NCBIfam" id="TIGR00089">
    <property type="entry name" value="MiaB/RimO family radical SAM methylthiotransferase"/>
    <property type="match status" value="1"/>
</dbReference>
<keyword evidence="6" id="KW-0408">Iron</keyword>
<dbReference type="Gene3D" id="3.80.30.20">
    <property type="entry name" value="tm_1862 like domain"/>
    <property type="match status" value="1"/>
</dbReference>
<dbReference type="Pfam" id="PF00919">
    <property type="entry name" value="UPF0004"/>
    <property type="match status" value="1"/>
</dbReference>
<dbReference type="InterPro" id="IPR020612">
    <property type="entry name" value="Methylthiotransferase_CS"/>
</dbReference>
<name>A0ABV1D0E9_9FIRM</name>